<protein>
    <submittedName>
        <fullName evidence="8">ABC-2 type transport system permease protein</fullName>
    </submittedName>
</protein>
<feature type="transmembrane region" description="Helical" evidence="6">
    <location>
        <begin position="372"/>
        <end position="393"/>
    </location>
</feature>
<dbReference type="RefSeq" id="WP_142258548.1">
    <property type="nucleotide sequence ID" value="NZ_BMPV01000006.1"/>
</dbReference>
<dbReference type="Proteomes" id="UP000319213">
    <property type="component" value="Unassembled WGS sequence"/>
</dbReference>
<feature type="transmembrane region" description="Helical" evidence="6">
    <location>
        <begin position="199"/>
        <end position="222"/>
    </location>
</feature>
<feature type="transmembrane region" description="Helical" evidence="6">
    <location>
        <begin position="316"/>
        <end position="336"/>
    </location>
</feature>
<name>A0A543IUX1_9ACTN</name>
<feature type="domain" description="ABC-2 type transporter transmembrane" evidence="7">
    <location>
        <begin position="57"/>
        <end position="389"/>
    </location>
</feature>
<comment type="caution">
    <text evidence="8">The sequence shown here is derived from an EMBL/GenBank/DDBJ whole genome shotgun (WGS) entry which is preliminary data.</text>
</comment>
<gene>
    <name evidence="8" type="ORF">FHX40_1035</name>
</gene>
<dbReference type="PANTHER" id="PTHR43471:SF3">
    <property type="entry name" value="ABC TRANSPORTER PERMEASE PROTEIN NATB"/>
    <property type="match status" value="1"/>
</dbReference>
<dbReference type="GO" id="GO:0140359">
    <property type="term" value="F:ABC-type transporter activity"/>
    <property type="evidence" value="ECO:0007669"/>
    <property type="project" value="InterPro"/>
</dbReference>
<keyword evidence="3 6" id="KW-1133">Transmembrane helix</keyword>
<accession>A0A543IUX1</accession>
<dbReference type="PANTHER" id="PTHR43471">
    <property type="entry name" value="ABC TRANSPORTER PERMEASE"/>
    <property type="match status" value="1"/>
</dbReference>
<evidence type="ECO:0000259" key="7">
    <source>
        <dbReference type="Pfam" id="PF12698"/>
    </source>
</evidence>
<feature type="transmembrane region" description="Helical" evidence="6">
    <location>
        <begin position="242"/>
        <end position="275"/>
    </location>
</feature>
<keyword evidence="9" id="KW-1185">Reference proteome</keyword>
<keyword evidence="2 6" id="KW-0812">Transmembrane</keyword>
<organism evidence="8 9">
    <name type="scientific">Thermopolyspora flexuosa</name>
    <dbReference type="NCBI Taxonomy" id="103836"/>
    <lineage>
        <taxon>Bacteria</taxon>
        <taxon>Bacillati</taxon>
        <taxon>Actinomycetota</taxon>
        <taxon>Actinomycetes</taxon>
        <taxon>Streptosporangiales</taxon>
        <taxon>Streptosporangiaceae</taxon>
        <taxon>Thermopolyspora</taxon>
    </lineage>
</organism>
<evidence type="ECO:0000256" key="6">
    <source>
        <dbReference type="SAM" id="Phobius"/>
    </source>
</evidence>
<comment type="subcellular location">
    <subcellularLocation>
        <location evidence="1">Membrane</location>
        <topology evidence="1">Multi-pass membrane protein</topology>
    </subcellularLocation>
</comment>
<dbReference type="GO" id="GO:0016020">
    <property type="term" value="C:membrane"/>
    <property type="evidence" value="ECO:0007669"/>
    <property type="project" value="UniProtKB-SubCell"/>
</dbReference>
<evidence type="ECO:0000256" key="5">
    <source>
        <dbReference type="SAM" id="MobiDB-lite"/>
    </source>
</evidence>
<feature type="transmembrane region" description="Helical" evidence="6">
    <location>
        <begin position="56"/>
        <end position="77"/>
    </location>
</feature>
<dbReference type="OrthoDB" id="3268959at2"/>
<keyword evidence="4 6" id="KW-0472">Membrane</keyword>
<sequence>MTTRLTDTGVPETASATAPSRPEGRDGTGRGRPSPAYLIRTIAHREITVQLQRTELWVSLVLMVAVFCASLAVQTLFGDDARAARLGVAGERPALVTALRAQAIEPVPYGSADAALAAVRAGEVDAAVVGGGEIVVLEELPERLAAPLRLAHREAVIAERLQDSGLPAAQVAAAFDVAPPAVRALEPEAGRASQRTMTAAMGVMVLFFLMFMFGQGIAQGVLEEKSNRIVELLLGKVRPAQLLAGKVLGIGTVALAQITLIATSGVAVALLTGLVDVPRDAIGTAALVVAWFVPGYLLFATLWAVAGSLVSRQEDIQHAAGPVSFLQSIALLAALAPFSGANDTLTRVLSLVPGLSSSVMPVRMAAEPVPWWDVALAVALTVAAIAALLRVGARIYSGGLLRHGGIVKVGQALRDSREGGIW</sequence>
<evidence type="ECO:0000256" key="3">
    <source>
        <dbReference type="ARBA" id="ARBA00022989"/>
    </source>
</evidence>
<dbReference type="EMBL" id="VFPQ01000001">
    <property type="protein sequence ID" value="TQM74365.1"/>
    <property type="molecule type" value="Genomic_DNA"/>
</dbReference>
<dbReference type="AlphaFoldDB" id="A0A543IUX1"/>
<evidence type="ECO:0000256" key="4">
    <source>
        <dbReference type="ARBA" id="ARBA00023136"/>
    </source>
</evidence>
<evidence type="ECO:0000256" key="2">
    <source>
        <dbReference type="ARBA" id="ARBA00022692"/>
    </source>
</evidence>
<feature type="transmembrane region" description="Helical" evidence="6">
    <location>
        <begin position="287"/>
        <end position="310"/>
    </location>
</feature>
<dbReference type="InterPro" id="IPR013525">
    <property type="entry name" value="ABC2_TM"/>
</dbReference>
<reference evidence="8 9" key="1">
    <citation type="submission" date="2019-06" db="EMBL/GenBank/DDBJ databases">
        <title>Sequencing the genomes of 1000 actinobacteria strains.</title>
        <authorList>
            <person name="Klenk H.-P."/>
        </authorList>
    </citation>
    <scope>NUCLEOTIDE SEQUENCE [LARGE SCALE GENOMIC DNA]</scope>
    <source>
        <strain evidence="8 9">DSM 43186</strain>
    </source>
</reference>
<feature type="region of interest" description="Disordered" evidence="5">
    <location>
        <begin position="1"/>
        <end position="33"/>
    </location>
</feature>
<proteinExistence type="predicted"/>
<evidence type="ECO:0000313" key="9">
    <source>
        <dbReference type="Proteomes" id="UP000319213"/>
    </source>
</evidence>
<dbReference type="Pfam" id="PF12698">
    <property type="entry name" value="ABC2_membrane_3"/>
    <property type="match status" value="1"/>
</dbReference>
<evidence type="ECO:0000256" key="1">
    <source>
        <dbReference type="ARBA" id="ARBA00004141"/>
    </source>
</evidence>
<evidence type="ECO:0000313" key="8">
    <source>
        <dbReference type="EMBL" id="TQM74365.1"/>
    </source>
</evidence>